<dbReference type="PROSITE" id="PS00383">
    <property type="entry name" value="TYR_PHOSPHATASE_1"/>
    <property type="match status" value="1"/>
</dbReference>
<dbReference type="SMART" id="SM00404">
    <property type="entry name" value="PTPc_motif"/>
    <property type="match status" value="1"/>
</dbReference>
<keyword evidence="3" id="KW-0378">Hydrolase</keyword>
<keyword evidence="4" id="KW-0904">Protein phosphatase</keyword>
<protein>
    <recommendedName>
        <fullName evidence="2">protein-tyrosine-phosphatase</fullName>
        <ecNumber evidence="2">3.1.3.48</ecNumber>
    </recommendedName>
</protein>
<evidence type="ECO:0000313" key="8">
    <source>
        <dbReference type="EMBL" id="CAD7283968.1"/>
    </source>
</evidence>
<dbReference type="InterPro" id="IPR016130">
    <property type="entry name" value="Tyr_Pase_AS"/>
</dbReference>
<dbReference type="PROSITE" id="PS50054">
    <property type="entry name" value="TYR_PHOSPHATASE_DUAL"/>
    <property type="match status" value="1"/>
</dbReference>
<evidence type="ECO:0000256" key="4">
    <source>
        <dbReference type="ARBA" id="ARBA00022912"/>
    </source>
</evidence>
<feature type="region of interest" description="Disordered" evidence="5">
    <location>
        <begin position="300"/>
        <end position="431"/>
    </location>
</feature>
<feature type="compositionally biased region" description="Low complexity" evidence="5">
    <location>
        <begin position="487"/>
        <end position="498"/>
    </location>
</feature>
<feature type="compositionally biased region" description="Low complexity" evidence="5">
    <location>
        <begin position="372"/>
        <end position="394"/>
    </location>
</feature>
<dbReference type="Proteomes" id="UP000678499">
    <property type="component" value="Unassembled WGS sequence"/>
</dbReference>
<dbReference type="InterPro" id="IPR000387">
    <property type="entry name" value="Tyr_Pase_dom"/>
</dbReference>
<dbReference type="InterPro" id="IPR044506">
    <property type="entry name" value="CDC14_C"/>
</dbReference>
<evidence type="ECO:0000256" key="5">
    <source>
        <dbReference type="SAM" id="MobiDB-lite"/>
    </source>
</evidence>
<dbReference type="InterPro" id="IPR020422">
    <property type="entry name" value="TYR_PHOSPHATASE_DUAL_dom"/>
</dbReference>
<feature type="compositionally biased region" description="Polar residues" evidence="5">
    <location>
        <begin position="406"/>
        <end position="418"/>
    </location>
</feature>
<sequence>MSELIIYHGKSAEEVYKALTPPGNPTYITYRDASMGPDMFPLKLEDCLSAIEKAKDLGFFKFESFDVEEYEFFEKVENGDFNWILPGKFLAFCGPHSESKLELDYPVHAPEAYFRYFKQRGVTTIVRLNKRLYDAGRFRAAGFQHFDLFFNDGSVPSEAIVRQFLDIVEKAPGGVAVHCKAGLGRTGVLIGCYIMKHYKLTAAETIAWLRVCRPGSVIGFQQTWLDQKQAFLWLQGDLHRTKTAAKSVVGDGPPSNCLDPPPRFIQGVYHIVDGNRNELCFPSTPREVAKIMSQVNTLKIEDSGDHKAGKKSKSIKDADFSEQPDEITQGDELNRLKAQRRGTQLSLSSSALASRRSVEHGASRSTHSKPHNVTTVSVNGVTVSNNNNTNTSNNPRHPRNNEPKSDSANNNAASHMQMSSSTTTTSKVPGGTSTTVKTCILAGSASTSGSSASTVSSSARQTSVFTHTSTTTSTLTTTTSGGGGGQVLLSPGSSSVLGSKVKRGVKDAVDGANQEQQQGQNPSAEMTNGVRRFRVDEATIGRQRRQTAPVSPGKAPPPAARLMKLFLVFSGVVLSFSFSSHTLTHSR</sequence>
<keyword evidence="9" id="KW-1185">Reference proteome</keyword>
<accession>A0A7R9BYH4</accession>
<evidence type="ECO:0000256" key="2">
    <source>
        <dbReference type="ARBA" id="ARBA00013064"/>
    </source>
</evidence>
<dbReference type="EMBL" id="OA888612">
    <property type="protein sequence ID" value="CAD7283968.1"/>
    <property type="molecule type" value="Genomic_DNA"/>
</dbReference>
<feature type="compositionally biased region" description="Acidic residues" evidence="5">
    <location>
        <begin position="320"/>
        <end position="329"/>
    </location>
</feature>
<evidence type="ECO:0000256" key="3">
    <source>
        <dbReference type="ARBA" id="ARBA00022801"/>
    </source>
</evidence>
<dbReference type="Gene3D" id="3.90.190.10">
    <property type="entry name" value="Protein tyrosine phosphatase superfamily"/>
    <property type="match status" value="2"/>
</dbReference>
<dbReference type="FunFam" id="3.90.190.10:FF:000006">
    <property type="entry name" value="Dual specificity protein phosphatase CDC14B"/>
    <property type="match status" value="1"/>
</dbReference>
<dbReference type="SUPFAM" id="SSF52799">
    <property type="entry name" value="(Phosphotyrosine protein) phosphatases II"/>
    <property type="match status" value="2"/>
</dbReference>
<feature type="compositionally biased region" description="Low complexity" evidence="5">
    <location>
        <begin position="345"/>
        <end position="355"/>
    </location>
</feature>
<dbReference type="InterPro" id="IPR029021">
    <property type="entry name" value="Prot-tyrosine_phosphatase-like"/>
</dbReference>
<dbReference type="EC" id="3.1.3.48" evidence="2"/>
<evidence type="ECO:0000313" key="9">
    <source>
        <dbReference type="Proteomes" id="UP000678499"/>
    </source>
</evidence>
<reference evidence="8" key="1">
    <citation type="submission" date="2020-11" db="EMBL/GenBank/DDBJ databases">
        <authorList>
            <person name="Tran Van P."/>
        </authorList>
    </citation>
    <scope>NUCLEOTIDE SEQUENCE</scope>
</reference>
<name>A0A7R9BYH4_9CRUS</name>
<dbReference type="Pfam" id="PF22785">
    <property type="entry name" value="Tc-R-P"/>
    <property type="match status" value="1"/>
</dbReference>
<proteinExistence type="inferred from homology"/>
<feature type="compositionally biased region" description="Low complexity" evidence="5">
    <location>
        <begin position="419"/>
        <end position="431"/>
    </location>
</feature>
<organism evidence="8">
    <name type="scientific">Notodromas monacha</name>
    <dbReference type="NCBI Taxonomy" id="399045"/>
    <lineage>
        <taxon>Eukaryota</taxon>
        <taxon>Metazoa</taxon>
        <taxon>Ecdysozoa</taxon>
        <taxon>Arthropoda</taxon>
        <taxon>Crustacea</taxon>
        <taxon>Oligostraca</taxon>
        <taxon>Ostracoda</taxon>
        <taxon>Podocopa</taxon>
        <taxon>Podocopida</taxon>
        <taxon>Cypridocopina</taxon>
        <taxon>Cypridoidea</taxon>
        <taxon>Cyprididae</taxon>
        <taxon>Notodromas</taxon>
    </lineage>
</organism>
<feature type="region of interest" description="Disordered" evidence="5">
    <location>
        <begin position="444"/>
        <end position="498"/>
    </location>
</feature>
<evidence type="ECO:0000259" key="7">
    <source>
        <dbReference type="PROSITE" id="PS50056"/>
    </source>
</evidence>
<feature type="domain" description="Tyrosine specific protein phosphatases" evidence="7">
    <location>
        <begin position="162"/>
        <end position="224"/>
    </location>
</feature>
<dbReference type="SMART" id="SM00195">
    <property type="entry name" value="DSPc"/>
    <property type="match status" value="1"/>
</dbReference>
<dbReference type="EMBL" id="CAJPEX010006575">
    <property type="protein sequence ID" value="CAG0924120.1"/>
    <property type="molecule type" value="Genomic_DNA"/>
</dbReference>
<dbReference type="InterPro" id="IPR003595">
    <property type="entry name" value="Tyr_Pase_cat"/>
</dbReference>
<dbReference type="InterPro" id="IPR029260">
    <property type="entry name" value="DSPn"/>
</dbReference>
<gene>
    <name evidence="8" type="ORF">NMOB1V02_LOCUS11576</name>
</gene>
<evidence type="ECO:0000256" key="1">
    <source>
        <dbReference type="ARBA" id="ARBA00007315"/>
    </source>
</evidence>
<dbReference type="AlphaFoldDB" id="A0A7R9BYH4"/>
<dbReference type="GO" id="GO:0004725">
    <property type="term" value="F:protein tyrosine phosphatase activity"/>
    <property type="evidence" value="ECO:0007669"/>
    <property type="project" value="UniProtKB-EC"/>
</dbReference>
<dbReference type="OrthoDB" id="266663at2759"/>
<dbReference type="PANTHER" id="PTHR23339">
    <property type="entry name" value="TYROSINE SPECIFIC PROTEIN PHOSPHATASE AND DUAL SPECIFICITY PROTEIN PHOSPHATASE"/>
    <property type="match status" value="1"/>
</dbReference>
<dbReference type="Pfam" id="PF14671">
    <property type="entry name" value="DSPn"/>
    <property type="match status" value="1"/>
</dbReference>
<dbReference type="InterPro" id="IPR050561">
    <property type="entry name" value="PTP"/>
</dbReference>
<dbReference type="CDD" id="cd14499">
    <property type="entry name" value="CDC14_C"/>
    <property type="match status" value="1"/>
</dbReference>
<evidence type="ECO:0000259" key="6">
    <source>
        <dbReference type="PROSITE" id="PS50054"/>
    </source>
</evidence>
<comment type="similarity">
    <text evidence="1">Belongs to the protein-tyrosine phosphatase family. Non-receptor class CDC14 subfamily.</text>
</comment>
<feature type="compositionally biased region" description="Low complexity" evidence="5">
    <location>
        <begin position="444"/>
        <end position="479"/>
    </location>
</feature>
<feature type="domain" description="Tyrosine-protein phosphatase" evidence="6">
    <location>
        <begin position="80"/>
        <end position="237"/>
    </location>
</feature>
<dbReference type="PROSITE" id="PS50056">
    <property type="entry name" value="TYR_PHOSPHATASE_2"/>
    <property type="match status" value="1"/>
</dbReference>